<gene>
    <name evidence="2" type="ORF">ENU20_02815</name>
</gene>
<feature type="transmembrane region" description="Helical" evidence="1">
    <location>
        <begin position="87"/>
        <end position="108"/>
    </location>
</feature>
<organism evidence="2">
    <name type="scientific">Staphylothermus marinus</name>
    <dbReference type="NCBI Taxonomy" id="2280"/>
    <lineage>
        <taxon>Archaea</taxon>
        <taxon>Thermoproteota</taxon>
        <taxon>Thermoprotei</taxon>
        <taxon>Desulfurococcales</taxon>
        <taxon>Desulfurococcaceae</taxon>
        <taxon>Staphylothermus</taxon>
    </lineage>
</organism>
<feature type="transmembrane region" description="Helical" evidence="1">
    <location>
        <begin position="54"/>
        <end position="75"/>
    </location>
</feature>
<dbReference type="EMBL" id="DTBP01000017">
    <property type="protein sequence ID" value="HGQ73991.1"/>
    <property type="molecule type" value="Genomic_DNA"/>
</dbReference>
<dbReference type="AlphaFoldDB" id="A0A7C4NN54"/>
<evidence type="ECO:0000256" key="1">
    <source>
        <dbReference type="SAM" id="Phobius"/>
    </source>
</evidence>
<accession>A0A7C4NN54</accession>
<keyword evidence="1" id="KW-1133">Transmembrane helix</keyword>
<name>A0A7C4NN54_STAMA</name>
<evidence type="ECO:0000313" key="2">
    <source>
        <dbReference type="EMBL" id="HGQ73991.1"/>
    </source>
</evidence>
<comment type="caution">
    <text evidence="2">The sequence shown here is derived from an EMBL/GenBank/DDBJ whole genome shotgun (WGS) entry which is preliminary data.</text>
</comment>
<protein>
    <submittedName>
        <fullName evidence="2">Uncharacterized protein</fullName>
    </submittedName>
</protein>
<keyword evidence="1" id="KW-0812">Transmembrane</keyword>
<reference evidence="2" key="1">
    <citation type="journal article" date="2020" name="mSystems">
        <title>Genome- and Community-Level Interaction Insights into Carbon Utilization and Element Cycling Functions of Hydrothermarchaeota in Hydrothermal Sediment.</title>
        <authorList>
            <person name="Zhou Z."/>
            <person name="Liu Y."/>
            <person name="Xu W."/>
            <person name="Pan J."/>
            <person name="Luo Z.H."/>
            <person name="Li M."/>
        </authorList>
    </citation>
    <scope>NUCLEOTIDE SEQUENCE [LARGE SCALE GENOMIC DNA]</scope>
    <source>
        <strain evidence="2">SpSt-648</strain>
    </source>
</reference>
<proteinExistence type="predicted"/>
<feature type="transmembrane region" description="Helical" evidence="1">
    <location>
        <begin position="12"/>
        <end position="34"/>
    </location>
</feature>
<keyword evidence="1" id="KW-0472">Membrane</keyword>
<sequence>MNPRFYSPILVLYVRGFIHYLFFIISTIITYGFLIVSEPTLQYLLKQFIRSGVFLDYLNTTILPIIYAIILVLCIKRKGLLFGLITFPLYGWILNIILLSLAILISSIKTNEYLFVSSFKLHNLILYVNPIPLVAEAIIPRISINIEIYNTISGALRKAGPEASLTDDEVLRIRIYGKEGEVNFKVEPTGSIRISNLFKTHLYSYVDVIPLSTVKSILEIHCGDKLLHRVNINVRNVNYRNITFYTYLNEDYIGSSSLSVESNKQLIDAVQPVLTAHLSRLGISNNDISEIQFYTKDKIYIPSSAKIKDLPETEEFIVKVYTIDKINEFIKYFKKTDVYELWETLVKRLEFVRNRIPAILKNLEDLKKDLDIIIGNWW</sequence>